<proteinExistence type="predicted"/>
<feature type="compositionally biased region" description="Polar residues" evidence="1">
    <location>
        <begin position="1"/>
        <end position="15"/>
    </location>
</feature>
<organism evidence="2 3">
    <name type="scientific">Hibiscus sabdariffa</name>
    <name type="common">roselle</name>
    <dbReference type="NCBI Taxonomy" id="183260"/>
    <lineage>
        <taxon>Eukaryota</taxon>
        <taxon>Viridiplantae</taxon>
        <taxon>Streptophyta</taxon>
        <taxon>Embryophyta</taxon>
        <taxon>Tracheophyta</taxon>
        <taxon>Spermatophyta</taxon>
        <taxon>Magnoliopsida</taxon>
        <taxon>eudicotyledons</taxon>
        <taxon>Gunneridae</taxon>
        <taxon>Pentapetalae</taxon>
        <taxon>rosids</taxon>
        <taxon>malvids</taxon>
        <taxon>Malvales</taxon>
        <taxon>Malvaceae</taxon>
        <taxon>Malvoideae</taxon>
        <taxon>Hibiscus</taxon>
    </lineage>
</organism>
<dbReference type="PANTHER" id="PTHR33974:SF2">
    <property type="entry name" value="VASCULAR-RELATED UNKNOWN PROTEIN 1"/>
    <property type="match status" value="1"/>
</dbReference>
<gene>
    <name evidence="2" type="ORF">V6N12_043560</name>
</gene>
<reference evidence="2 3" key="1">
    <citation type="journal article" date="2024" name="G3 (Bethesda)">
        <title>Genome assembly of Hibiscus sabdariffa L. provides insights into metabolisms of medicinal natural products.</title>
        <authorList>
            <person name="Kim T."/>
        </authorList>
    </citation>
    <scope>NUCLEOTIDE SEQUENCE [LARGE SCALE GENOMIC DNA]</scope>
    <source>
        <strain evidence="2">TK-2024</strain>
        <tissue evidence="2">Old leaves</tissue>
    </source>
</reference>
<feature type="compositionally biased region" description="Basic and acidic residues" evidence="1">
    <location>
        <begin position="110"/>
        <end position="128"/>
    </location>
</feature>
<keyword evidence="3" id="KW-1185">Reference proteome</keyword>
<evidence type="ECO:0000256" key="1">
    <source>
        <dbReference type="SAM" id="MobiDB-lite"/>
    </source>
</evidence>
<accession>A0ABR2DEN6</accession>
<dbReference type="PANTHER" id="PTHR33974">
    <property type="entry name" value="VASCULAR-RELATED UNKNOWN PROTEIN 1-RELATED"/>
    <property type="match status" value="1"/>
</dbReference>
<evidence type="ECO:0000313" key="2">
    <source>
        <dbReference type="EMBL" id="KAK8537395.1"/>
    </source>
</evidence>
<protein>
    <recommendedName>
        <fullName evidence="4">Homeodomain GLABROUS 2</fullName>
    </recommendedName>
</protein>
<feature type="region of interest" description="Disordered" evidence="1">
    <location>
        <begin position="1"/>
        <end position="23"/>
    </location>
</feature>
<name>A0ABR2DEN6_9ROSI</name>
<evidence type="ECO:0008006" key="4">
    <source>
        <dbReference type="Google" id="ProtNLM"/>
    </source>
</evidence>
<evidence type="ECO:0000313" key="3">
    <source>
        <dbReference type="Proteomes" id="UP001472677"/>
    </source>
</evidence>
<feature type="compositionally biased region" description="Polar residues" evidence="1">
    <location>
        <begin position="99"/>
        <end position="109"/>
    </location>
</feature>
<dbReference type="EMBL" id="JBBPBM010000028">
    <property type="protein sequence ID" value="KAK8537395.1"/>
    <property type="molecule type" value="Genomic_DNA"/>
</dbReference>
<dbReference type="Proteomes" id="UP001472677">
    <property type="component" value="Unassembled WGS sequence"/>
</dbReference>
<comment type="caution">
    <text evidence="2">The sequence shown here is derived from an EMBL/GenBank/DDBJ whole genome shotgun (WGS) entry which is preliminary data.</text>
</comment>
<sequence>MEDYSINSSAVSKQKTSPEESGWTAYFEDFSDNNYHRHDQQQQQQQNSYCPSFSCGSSLISDAAWKPSDKNTDRVFPRKLRFKKTRTKEICDEDDSLEDTASSPVNSPKVSDDWKSNDMNPRKREDQAAHSSLGKETAENCSDIHVEEENKSSFHDGKNDCTELNKRGLCLVPFSMLVNYLG</sequence>
<dbReference type="InterPro" id="IPR039280">
    <property type="entry name" value="VUP"/>
</dbReference>
<feature type="region of interest" description="Disordered" evidence="1">
    <location>
        <begin position="91"/>
        <end position="144"/>
    </location>
</feature>